<feature type="compositionally biased region" description="Basic and acidic residues" evidence="2">
    <location>
        <begin position="10"/>
        <end position="30"/>
    </location>
</feature>
<accession>A0AAD2CLU3</accession>
<evidence type="ECO:0000313" key="3">
    <source>
        <dbReference type="EMBL" id="CAJ1938713.1"/>
    </source>
</evidence>
<feature type="region of interest" description="Disordered" evidence="2">
    <location>
        <begin position="262"/>
        <end position="294"/>
    </location>
</feature>
<feature type="region of interest" description="Disordered" evidence="2">
    <location>
        <begin position="1"/>
        <end position="39"/>
    </location>
</feature>
<sequence length="478" mass="54379">MSPRHSSFRRSSDDHRSPEKGNDGAEDGPRKRQRQRAKPVFVGDIRVPFGVVVGFMNSVMRNHNFTRKSSRGRRREDYDGDEVHVGDAIIGFERSGESCWRLEPATDALADKLCYLNRIRFKNTILRVNLSGRRQNPRFGCWNDYYYHRYGKNDDKVDAEVLAHLKHPMDGMQLFDILNEKMNFYKLSNGEGNSIKGIRGMVSIKSFVLTMRSPEEAERICYLSGIQVGSTSVFLERPYDWIGPTPLYPNYLEFLRARSDAEATKRKQTQANTKESPLKARARTARPTPSASTETIELLDDSDDEVEIVEEHEEAKKLEKENQHLRSVLKALTHSNASKGEEVSSLQSQLDQLQAQLLEKEAEASALRQYECTLKSDIASTEEKVEAIHESWQAQAMLLAEKQQEIDLVGGQLAQLQKDAQNVRESLLDEQREREELEDVLARFQPHVAIKKQEDEEMGTNGQSGKVTVAASDDAFDV</sequence>
<protein>
    <submittedName>
        <fullName evidence="3">Uncharacterized protein</fullName>
    </submittedName>
</protein>
<organism evidence="3 4">
    <name type="scientific">Cylindrotheca closterium</name>
    <dbReference type="NCBI Taxonomy" id="2856"/>
    <lineage>
        <taxon>Eukaryota</taxon>
        <taxon>Sar</taxon>
        <taxon>Stramenopiles</taxon>
        <taxon>Ochrophyta</taxon>
        <taxon>Bacillariophyta</taxon>
        <taxon>Bacillariophyceae</taxon>
        <taxon>Bacillariophycidae</taxon>
        <taxon>Bacillariales</taxon>
        <taxon>Bacillariaceae</taxon>
        <taxon>Cylindrotheca</taxon>
    </lineage>
</organism>
<comment type="caution">
    <text evidence="3">The sequence shown here is derived from an EMBL/GenBank/DDBJ whole genome shotgun (WGS) entry which is preliminary data.</text>
</comment>
<dbReference type="EMBL" id="CAKOGP040000757">
    <property type="protein sequence ID" value="CAJ1938713.1"/>
    <property type="molecule type" value="Genomic_DNA"/>
</dbReference>
<reference evidence="3" key="1">
    <citation type="submission" date="2023-08" db="EMBL/GenBank/DDBJ databases">
        <authorList>
            <person name="Audoor S."/>
            <person name="Bilcke G."/>
        </authorList>
    </citation>
    <scope>NUCLEOTIDE SEQUENCE</scope>
</reference>
<gene>
    <name evidence="3" type="ORF">CYCCA115_LOCUS6246</name>
</gene>
<feature type="coiled-coil region" evidence="1">
    <location>
        <begin position="399"/>
        <end position="440"/>
    </location>
</feature>
<dbReference type="Proteomes" id="UP001295423">
    <property type="component" value="Unassembled WGS sequence"/>
</dbReference>
<name>A0AAD2CLU3_9STRA</name>
<proteinExistence type="predicted"/>
<feature type="region of interest" description="Disordered" evidence="2">
    <location>
        <begin position="451"/>
        <end position="478"/>
    </location>
</feature>
<evidence type="ECO:0000313" key="4">
    <source>
        <dbReference type="Proteomes" id="UP001295423"/>
    </source>
</evidence>
<feature type="coiled-coil region" evidence="1">
    <location>
        <begin position="308"/>
        <end position="370"/>
    </location>
</feature>
<evidence type="ECO:0000256" key="1">
    <source>
        <dbReference type="SAM" id="Coils"/>
    </source>
</evidence>
<keyword evidence="4" id="KW-1185">Reference proteome</keyword>
<evidence type="ECO:0000256" key="2">
    <source>
        <dbReference type="SAM" id="MobiDB-lite"/>
    </source>
</evidence>
<dbReference type="AlphaFoldDB" id="A0AAD2CLU3"/>
<keyword evidence="1" id="KW-0175">Coiled coil</keyword>